<reference evidence="4" key="1">
    <citation type="submission" date="2013-03" db="EMBL/GenBank/DDBJ databases">
        <title>The Genome Sequence of Anopheles epiroticus epiroticus2.</title>
        <authorList>
            <consortium name="The Broad Institute Genomics Platform"/>
            <person name="Neafsey D.E."/>
            <person name="Howell P."/>
            <person name="Walker B."/>
            <person name="Young S.K."/>
            <person name="Zeng Q."/>
            <person name="Gargeya S."/>
            <person name="Fitzgerald M."/>
            <person name="Haas B."/>
            <person name="Abouelleil A."/>
            <person name="Allen A.W."/>
            <person name="Alvarado L."/>
            <person name="Arachchi H.M."/>
            <person name="Berlin A.M."/>
            <person name="Chapman S.B."/>
            <person name="Gainer-Dewar J."/>
            <person name="Goldberg J."/>
            <person name="Griggs A."/>
            <person name="Gujja S."/>
            <person name="Hansen M."/>
            <person name="Howarth C."/>
            <person name="Imamovic A."/>
            <person name="Ireland A."/>
            <person name="Larimer J."/>
            <person name="McCowan C."/>
            <person name="Murphy C."/>
            <person name="Pearson M."/>
            <person name="Poon T.W."/>
            <person name="Priest M."/>
            <person name="Roberts A."/>
            <person name="Saif S."/>
            <person name="Shea T."/>
            <person name="Sisk P."/>
            <person name="Sykes S."/>
            <person name="Wortman J."/>
            <person name="Nusbaum C."/>
            <person name="Birren B."/>
        </authorList>
    </citation>
    <scope>NUCLEOTIDE SEQUENCE [LARGE SCALE GENOMIC DNA]</scope>
    <source>
        <strain evidence="4">Epiroticus2</strain>
    </source>
</reference>
<dbReference type="Pfam" id="PF00069">
    <property type="entry name" value="Pkinase"/>
    <property type="match status" value="1"/>
</dbReference>
<evidence type="ECO:0000313" key="3">
    <source>
        <dbReference type="EnsemblMetazoa" id="AEPI005280-PA"/>
    </source>
</evidence>
<feature type="domain" description="Protein kinase" evidence="2">
    <location>
        <begin position="34"/>
        <end position="303"/>
    </location>
</feature>
<dbReference type="PROSITE" id="PS50011">
    <property type="entry name" value="PROTEIN_KINASE_DOM"/>
    <property type="match status" value="1"/>
</dbReference>
<evidence type="ECO:0000256" key="1">
    <source>
        <dbReference type="ARBA" id="ARBA00012513"/>
    </source>
</evidence>
<dbReference type="PROSITE" id="PS00108">
    <property type="entry name" value="PROTEIN_KINASE_ST"/>
    <property type="match status" value="1"/>
</dbReference>
<proteinExistence type="predicted"/>
<dbReference type="Proteomes" id="UP000075885">
    <property type="component" value="Unassembled WGS sequence"/>
</dbReference>
<evidence type="ECO:0000259" key="2">
    <source>
        <dbReference type="PROSITE" id="PS50011"/>
    </source>
</evidence>
<dbReference type="FunFam" id="1.10.510.10:FF:000596">
    <property type="entry name" value="CK1 family protein kinase"/>
    <property type="match status" value="1"/>
</dbReference>
<reference evidence="3" key="2">
    <citation type="submission" date="2020-05" db="UniProtKB">
        <authorList>
            <consortium name="EnsemblMetazoa"/>
        </authorList>
    </citation>
    <scope>IDENTIFICATION</scope>
    <source>
        <strain evidence="3">Epiroticus2</strain>
    </source>
</reference>
<name>A0A182PEC5_9DIPT</name>
<organism evidence="3 4">
    <name type="scientific">Anopheles epiroticus</name>
    <dbReference type="NCBI Taxonomy" id="199890"/>
    <lineage>
        <taxon>Eukaryota</taxon>
        <taxon>Metazoa</taxon>
        <taxon>Ecdysozoa</taxon>
        <taxon>Arthropoda</taxon>
        <taxon>Hexapoda</taxon>
        <taxon>Insecta</taxon>
        <taxon>Pterygota</taxon>
        <taxon>Neoptera</taxon>
        <taxon>Endopterygota</taxon>
        <taxon>Diptera</taxon>
        <taxon>Nematocera</taxon>
        <taxon>Culicoidea</taxon>
        <taxon>Culicidae</taxon>
        <taxon>Anophelinae</taxon>
        <taxon>Anopheles</taxon>
    </lineage>
</organism>
<dbReference type="Gene3D" id="1.10.510.10">
    <property type="entry name" value="Transferase(Phosphotransferase) domain 1"/>
    <property type="match status" value="1"/>
</dbReference>
<dbReference type="PANTHER" id="PTHR11909">
    <property type="entry name" value="CASEIN KINASE-RELATED"/>
    <property type="match status" value="1"/>
</dbReference>
<dbReference type="STRING" id="199890.A0A182PEC5"/>
<dbReference type="GO" id="GO:0004674">
    <property type="term" value="F:protein serine/threonine kinase activity"/>
    <property type="evidence" value="ECO:0007669"/>
    <property type="project" value="UniProtKB-EC"/>
</dbReference>
<dbReference type="InterPro" id="IPR050235">
    <property type="entry name" value="CK1_Ser-Thr_kinase"/>
</dbReference>
<sequence>MNIQCSVTVNPNAHLDNESDWNQSDEMNLISGQYRRGKKIGMGSFCTVYIGLDVLSGEEVALKVDKCRDSQPLLSHEHKVYARFEGCAGFPRIHHFGQENGYNILVMDILGPSLEDLFNLCGRRFTLRTILKLVDQMIDRIERVHERNIIHRDLKPDNFVTGIKHQSQVIHLIDFGLAKQYYNSYSRCHISYQEGKSMCGTARYASLNAHMGIELSRRDDMESLGYMLVYFLQGHLPWQGISATNKKERFEKIMERKMSTNIDDLCAGAPKEFAVYLKYCRNMNFEEQPDYKYWRDTFRKLYMRSQNLQCDFAFDWVGLNHPRLMEQESNDASTVPDNDDA</sequence>
<protein>
    <recommendedName>
        <fullName evidence="1">non-specific serine/threonine protein kinase</fullName>
        <ecNumber evidence="1">2.7.11.1</ecNumber>
    </recommendedName>
</protein>
<dbReference type="SMART" id="SM00220">
    <property type="entry name" value="S_TKc"/>
    <property type="match status" value="1"/>
</dbReference>
<dbReference type="EC" id="2.7.11.1" evidence="1"/>
<dbReference type="InterPro" id="IPR000719">
    <property type="entry name" value="Prot_kinase_dom"/>
</dbReference>
<dbReference type="InterPro" id="IPR008271">
    <property type="entry name" value="Ser/Thr_kinase_AS"/>
</dbReference>
<dbReference type="AlphaFoldDB" id="A0A182PEC5"/>
<evidence type="ECO:0000313" key="4">
    <source>
        <dbReference type="Proteomes" id="UP000075885"/>
    </source>
</evidence>
<dbReference type="SUPFAM" id="SSF56112">
    <property type="entry name" value="Protein kinase-like (PK-like)"/>
    <property type="match status" value="1"/>
</dbReference>
<dbReference type="InterPro" id="IPR011009">
    <property type="entry name" value="Kinase-like_dom_sf"/>
</dbReference>
<dbReference type="CDD" id="cd14016">
    <property type="entry name" value="STKc_CK1"/>
    <property type="match status" value="1"/>
</dbReference>
<keyword evidence="4" id="KW-1185">Reference proteome</keyword>
<dbReference type="EnsemblMetazoa" id="AEPI005280-RA">
    <property type="protein sequence ID" value="AEPI005280-PA"/>
    <property type="gene ID" value="AEPI005280"/>
</dbReference>
<accession>A0A182PEC5</accession>
<dbReference type="VEuPathDB" id="VectorBase:AEPI005280"/>
<dbReference type="GO" id="GO:0005524">
    <property type="term" value="F:ATP binding"/>
    <property type="evidence" value="ECO:0007669"/>
    <property type="project" value="InterPro"/>
</dbReference>